<evidence type="ECO:0000313" key="9">
    <source>
        <dbReference type="Proteomes" id="UP000681162"/>
    </source>
</evidence>
<reference evidence="8 9" key="1">
    <citation type="submission" date="2021-03" db="EMBL/GenBank/DDBJ databases">
        <title>Antimicrobial resistance genes in bacteria isolated from Japanese honey, and their potential for conferring macrolide and lincosamide resistance in the American foulbrood pathogen Paenibacillus larvae.</title>
        <authorList>
            <person name="Okamoto M."/>
            <person name="Kumagai M."/>
            <person name="Kanamori H."/>
            <person name="Takamatsu D."/>
        </authorList>
    </citation>
    <scope>NUCLEOTIDE SEQUENCE [LARGE SCALE GENOMIC DNA]</scope>
    <source>
        <strain evidence="8 9">J41TS12</strain>
    </source>
</reference>
<keyword evidence="9" id="KW-1185">Reference proteome</keyword>
<feature type="compositionally biased region" description="Low complexity" evidence="5">
    <location>
        <begin position="30"/>
        <end position="43"/>
    </location>
</feature>
<dbReference type="AlphaFoldDB" id="A0A919XZ53"/>
<evidence type="ECO:0000256" key="2">
    <source>
        <dbReference type="ARBA" id="ARBA00005695"/>
    </source>
</evidence>
<dbReference type="SUPFAM" id="SSF53850">
    <property type="entry name" value="Periplasmic binding protein-like II"/>
    <property type="match status" value="1"/>
</dbReference>
<comment type="subcellular location">
    <subcellularLocation>
        <location evidence="1">Cell membrane</location>
        <topology evidence="1">Lipid-anchor</topology>
    </subcellularLocation>
</comment>
<dbReference type="RefSeq" id="WP_212942293.1">
    <property type="nucleotide sequence ID" value="NZ_BORR01000019.1"/>
</dbReference>
<dbReference type="EMBL" id="BORR01000019">
    <property type="protein sequence ID" value="GIO39228.1"/>
    <property type="molecule type" value="Genomic_DNA"/>
</dbReference>
<feature type="signal peptide" evidence="6">
    <location>
        <begin position="1"/>
        <end position="23"/>
    </location>
</feature>
<keyword evidence="3" id="KW-0813">Transport</keyword>
<evidence type="ECO:0000256" key="6">
    <source>
        <dbReference type="SAM" id="SignalP"/>
    </source>
</evidence>
<dbReference type="PROSITE" id="PS51257">
    <property type="entry name" value="PROKAR_LIPOPROTEIN"/>
    <property type="match status" value="1"/>
</dbReference>
<proteinExistence type="inferred from homology"/>
<dbReference type="InterPro" id="IPR039424">
    <property type="entry name" value="SBP_5"/>
</dbReference>
<dbReference type="InterPro" id="IPR023765">
    <property type="entry name" value="SBP_5_CS"/>
</dbReference>
<dbReference type="PANTHER" id="PTHR30290">
    <property type="entry name" value="PERIPLASMIC BINDING COMPONENT OF ABC TRANSPORTER"/>
    <property type="match status" value="1"/>
</dbReference>
<dbReference type="PROSITE" id="PS01040">
    <property type="entry name" value="SBP_BACTERIAL_5"/>
    <property type="match status" value="1"/>
</dbReference>
<evidence type="ECO:0000256" key="3">
    <source>
        <dbReference type="ARBA" id="ARBA00022448"/>
    </source>
</evidence>
<comment type="similarity">
    <text evidence="2">Belongs to the bacterial solute-binding protein 5 family.</text>
</comment>
<dbReference type="Pfam" id="PF00496">
    <property type="entry name" value="SBP_bac_5"/>
    <property type="match status" value="1"/>
</dbReference>
<dbReference type="GO" id="GO:0043190">
    <property type="term" value="C:ATP-binding cassette (ABC) transporter complex"/>
    <property type="evidence" value="ECO:0007669"/>
    <property type="project" value="InterPro"/>
</dbReference>
<feature type="region of interest" description="Disordered" evidence="5">
    <location>
        <begin position="30"/>
        <end position="71"/>
    </location>
</feature>
<accession>A0A919XZ53</accession>
<keyword evidence="4 6" id="KW-0732">Signal</keyword>
<dbReference type="GO" id="GO:0042597">
    <property type="term" value="C:periplasmic space"/>
    <property type="evidence" value="ECO:0007669"/>
    <property type="project" value="UniProtKB-ARBA"/>
</dbReference>
<name>A0A919XZ53_9BACL</name>
<dbReference type="GO" id="GO:0015833">
    <property type="term" value="P:peptide transport"/>
    <property type="evidence" value="ECO:0007669"/>
    <property type="project" value="TreeGrafter"/>
</dbReference>
<evidence type="ECO:0000256" key="4">
    <source>
        <dbReference type="ARBA" id="ARBA00022729"/>
    </source>
</evidence>
<dbReference type="Gene3D" id="3.10.105.10">
    <property type="entry name" value="Dipeptide-binding Protein, Domain 3"/>
    <property type="match status" value="1"/>
</dbReference>
<feature type="compositionally biased region" description="Polar residues" evidence="5">
    <location>
        <begin position="44"/>
        <end position="53"/>
    </location>
</feature>
<protein>
    <submittedName>
        <fullName evidence="8">ABC transporter substrate-binding protein</fullName>
    </submittedName>
</protein>
<feature type="chain" id="PRO_5038624550" evidence="6">
    <location>
        <begin position="24"/>
        <end position="621"/>
    </location>
</feature>
<dbReference type="InterPro" id="IPR030678">
    <property type="entry name" value="Peptide/Ni-bd"/>
</dbReference>
<dbReference type="PANTHER" id="PTHR30290:SF9">
    <property type="entry name" value="OLIGOPEPTIDE-BINDING PROTEIN APPA"/>
    <property type="match status" value="1"/>
</dbReference>
<evidence type="ECO:0000259" key="7">
    <source>
        <dbReference type="Pfam" id="PF00496"/>
    </source>
</evidence>
<evidence type="ECO:0000313" key="8">
    <source>
        <dbReference type="EMBL" id="GIO39228.1"/>
    </source>
</evidence>
<evidence type="ECO:0000256" key="1">
    <source>
        <dbReference type="ARBA" id="ARBA00004193"/>
    </source>
</evidence>
<dbReference type="CDD" id="cd08510">
    <property type="entry name" value="PBP2_Lactococcal_OppA_like"/>
    <property type="match status" value="1"/>
</dbReference>
<gene>
    <name evidence="8" type="primary">oppA_3</name>
    <name evidence="8" type="ORF">J41TS12_40890</name>
</gene>
<evidence type="ECO:0000256" key="5">
    <source>
        <dbReference type="SAM" id="MobiDB-lite"/>
    </source>
</evidence>
<organism evidence="8 9">
    <name type="scientific">Paenibacillus antibioticophila</name>
    <dbReference type="NCBI Taxonomy" id="1274374"/>
    <lineage>
        <taxon>Bacteria</taxon>
        <taxon>Bacillati</taxon>
        <taxon>Bacillota</taxon>
        <taxon>Bacilli</taxon>
        <taxon>Bacillales</taxon>
        <taxon>Paenibacillaceae</taxon>
        <taxon>Paenibacillus</taxon>
    </lineage>
</organism>
<dbReference type="Gene3D" id="3.40.190.10">
    <property type="entry name" value="Periplasmic binding protein-like II"/>
    <property type="match status" value="1"/>
</dbReference>
<dbReference type="Proteomes" id="UP000681162">
    <property type="component" value="Unassembled WGS sequence"/>
</dbReference>
<dbReference type="GO" id="GO:1904680">
    <property type="term" value="F:peptide transmembrane transporter activity"/>
    <property type="evidence" value="ECO:0007669"/>
    <property type="project" value="TreeGrafter"/>
</dbReference>
<dbReference type="InterPro" id="IPR000914">
    <property type="entry name" value="SBP_5_dom"/>
</dbReference>
<sequence>MKKSSWSRSWQVVLMLTLVLALAACSSNGGNNSANPGTGNNTPSENTSNQGENSTDDGKPKPDADGNFNIADFSNVKTNRGEPIQGGSITFGLVGDSPFEGTLNYNFYSGAPDAEVLGWFDEGLLTWDSNYVYTNDGAATYEVSEDGRTFTFTIRDNVNWHDGVPVTAEDWEFAHEVISHPDYNGPRYGSDFTNIEGVVEYHEGKADKISGIKVLNDKQLQITYINSTPSLLTGGVWTYPLAKHIFKDIPVADIAASPQVRQNPIGIGPFKVESIVPGESVVYKKNTDYWRGEPLLDEVILKVIPATTVVQELRSGGVDLVSDFPVDQYPDNADMSNVEFLGVIDRAYSYIGFKFGTWDAEKKEIAMNPDAKMADINLRKAMWQAVDNDQVGKKFYKGLRWGGTTLIPPSHPDFHDASNPGITFDLEAAKKTLDDAGYGYDGEWRTNPDGSPLEINFISMTGSDISEPLAQYYVQSWAAIGLKVNLEMVEFNTFYTKVGSEGTDDPNVDVYMGAWTVGIDVDPTGLYGRDALYNFPRWASDENDRLLADGVSEKSFDVEYRKSVYKEWQKYMVEQIPVFPTLYRSLLSPVNERIVNYAIGDGTGLYPYQIGVTQDKPVVAK</sequence>
<dbReference type="PIRSF" id="PIRSF002741">
    <property type="entry name" value="MppA"/>
    <property type="match status" value="1"/>
</dbReference>
<comment type="caution">
    <text evidence="8">The sequence shown here is derived from an EMBL/GenBank/DDBJ whole genome shotgun (WGS) entry which is preliminary data.</text>
</comment>
<feature type="domain" description="Solute-binding protein family 5" evidence="7">
    <location>
        <begin position="138"/>
        <end position="527"/>
    </location>
</feature>